<evidence type="ECO:0008006" key="3">
    <source>
        <dbReference type="Google" id="ProtNLM"/>
    </source>
</evidence>
<sequence>ARDLEDILADMGQFIEDLSNKHGALENFSREIDTRLRKAIQKVHTVRFNPFRDHGGNQSFATSLLDEDGNGVVISSLYSRDKVGIYAKPIIAGKSDFELSDEELESINSARTSQKS</sequence>
<proteinExistence type="predicted"/>
<reference evidence="1 2" key="1">
    <citation type="journal article" date="2016" name="Nat. Commun.">
        <title>Thousands of microbial genomes shed light on interconnected biogeochemical processes in an aquifer system.</title>
        <authorList>
            <person name="Anantharaman K."/>
            <person name="Brown C.T."/>
            <person name="Hug L.A."/>
            <person name="Sharon I."/>
            <person name="Castelle C.J."/>
            <person name="Probst A.J."/>
            <person name="Thomas B.C."/>
            <person name="Singh A."/>
            <person name="Wilkins M.J."/>
            <person name="Karaoz U."/>
            <person name="Brodie E.L."/>
            <person name="Williams K.H."/>
            <person name="Hubbard S.S."/>
            <person name="Banfield J.F."/>
        </authorList>
    </citation>
    <scope>NUCLEOTIDE SEQUENCE [LARGE SCALE GENOMIC DNA]</scope>
</reference>
<dbReference type="Proteomes" id="UP000177140">
    <property type="component" value="Unassembled WGS sequence"/>
</dbReference>
<organism evidence="1 2">
    <name type="scientific">Candidatus Vogelbacteria bacterium RIFOXYD2_FULL_44_9</name>
    <dbReference type="NCBI Taxonomy" id="1802441"/>
    <lineage>
        <taxon>Bacteria</taxon>
        <taxon>Candidatus Vogeliibacteriota</taxon>
    </lineage>
</organism>
<gene>
    <name evidence="1" type="ORF">A2556_02865</name>
</gene>
<dbReference type="Pfam" id="PF14584">
    <property type="entry name" value="DUF4446"/>
    <property type="match status" value="1"/>
</dbReference>
<evidence type="ECO:0000313" key="1">
    <source>
        <dbReference type="EMBL" id="OHA62622.1"/>
    </source>
</evidence>
<feature type="non-terminal residue" evidence="1">
    <location>
        <position position="1"/>
    </location>
</feature>
<evidence type="ECO:0000313" key="2">
    <source>
        <dbReference type="Proteomes" id="UP000177140"/>
    </source>
</evidence>
<name>A0A1G2QRJ6_9BACT</name>
<dbReference type="AlphaFoldDB" id="A0A1G2QRJ6"/>
<dbReference type="InterPro" id="IPR027981">
    <property type="entry name" value="DUF4446"/>
</dbReference>
<dbReference type="EMBL" id="MHTM01000007">
    <property type="protein sequence ID" value="OHA62622.1"/>
    <property type="molecule type" value="Genomic_DNA"/>
</dbReference>
<comment type="caution">
    <text evidence="1">The sequence shown here is derived from an EMBL/GenBank/DDBJ whole genome shotgun (WGS) entry which is preliminary data.</text>
</comment>
<protein>
    <recommendedName>
        <fullName evidence="3">DUF4446 domain-containing protein</fullName>
    </recommendedName>
</protein>
<accession>A0A1G2QRJ6</accession>